<dbReference type="InterPro" id="IPR012337">
    <property type="entry name" value="RNaseH-like_sf"/>
</dbReference>
<dbReference type="GO" id="GO:0006259">
    <property type="term" value="P:DNA metabolic process"/>
    <property type="evidence" value="ECO:0007669"/>
    <property type="project" value="UniProtKB-ARBA"/>
</dbReference>
<dbReference type="Pfam" id="PF00075">
    <property type="entry name" value="RNase_H"/>
    <property type="match status" value="1"/>
</dbReference>
<keyword evidence="1" id="KW-1133">Transmembrane helix</keyword>
<feature type="domain" description="RNase H type-1" evidence="2">
    <location>
        <begin position="188"/>
        <end position="336"/>
    </location>
</feature>
<dbReference type="SUPFAM" id="SSF58069">
    <property type="entry name" value="Virus ectodomain"/>
    <property type="match status" value="1"/>
</dbReference>
<feature type="transmembrane region" description="Helical" evidence="1">
    <location>
        <begin position="668"/>
        <end position="690"/>
    </location>
</feature>
<dbReference type="InterPro" id="IPR041577">
    <property type="entry name" value="RT_RNaseH_2"/>
</dbReference>
<dbReference type="Proteomes" id="UP000269221">
    <property type="component" value="Unassembled WGS sequence"/>
</dbReference>
<dbReference type="STRING" id="333673.A0A3M0IN03"/>
<dbReference type="Gene3D" id="2.30.30.850">
    <property type="match status" value="1"/>
</dbReference>
<dbReference type="SUPFAM" id="SSF56672">
    <property type="entry name" value="DNA/RNA polymerases"/>
    <property type="match status" value="1"/>
</dbReference>
<dbReference type="InterPro" id="IPR036397">
    <property type="entry name" value="RNaseH_sf"/>
</dbReference>
<evidence type="ECO:0000259" key="2">
    <source>
        <dbReference type="PROSITE" id="PS50879"/>
    </source>
</evidence>
<dbReference type="InterPro" id="IPR043502">
    <property type="entry name" value="DNA/RNA_pol_sf"/>
</dbReference>
<dbReference type="Gene3D" id="1.10.287.210">
    <property type="match status" value="1"/>
</dbReference>
<dbReference type="PANTHER" id="PTHR10424">
    <property type="entry name" value="VIRAL ENVELOPE PROTEIN"/>
    <property type="match status" value="1"/>
</dbReference>
<dbReference type="Gene3D" id="1.10.340.70">
    <property type="match status" value="1"/>
</dbReference>
<dbReference type="Gene3D" id="3.30.420.10">
    <property type="entry name" value="Ribonuclease H-like superfamily/Ribonuclease H"/>
    <property type="match status" value="1"/>
</dbReference>
<dbReference type="Gene3D" id="3.10.20.370">
    <property type="match status" value="1"/>
</dbReference>
<organism evidence="3 4">
    <name type="scientific">Hirundo rustica rustica</name>
    <dbReference type="NCBI Taxonomy" id="333673"/>
    <lineage>
        <taxon>Eukaryota</taxon>
        <taxon>Metazoa</taxon>
        <taxon>Chordata</taxon>
        <taxon>Craniata</taxon>
        <taxon>Vertebrata</taxon>
        <taxon>Euteleostomi</taxon>
        <taxon>Archelosauria</taxon>
        <taxon>Archosauria</taxon>
        <taxon>Dinosauria</taxon>
        <taxon>Saurischia</taxon>
        <taxon>Theropoda</taxon>
        <taxon>Coelurosauria</taxon>
        <taxon>Aves</taxon>
        <taxon>Neognathae</taxon>
        <taxon>Neoaves</taxon>
        <taxon>Telluraves</taxon>
        <taxon>Australaves</taxon>
        <taxon>Passeriformes</taxon>
        <taxon>Sylvioidea</taxon>
        <taxon>Hirundinidae</taxon>
        <taxon>Hirundo</taxon>
    </lineage>
</organism>
<dbReference type="EMBL" id="QRBI01000285">
    <property type="protein sequence ID" value="RMB89470.1"/>
    <property type="molecule type" value="Genomic_DNA"/>
</dbReference>
<dbReference type="CDD" id="cd09273">
    <property type="entry name" value="RNase_HI_RT_Bel"/>
    <property type="match status" value="1"/>
</dbReference>
<protein>
    <recommendedName>
        <fullName evidence="2">RNase H type-1 domain-containing protein</fullName>
    </recommendedName>
</protein>
<keyword evidence="1" id="KW-0812">Transmembrane</keyword>
<evidence type="ECO:0000256" key="1">
    <source>
        <dbReference type="SAM" id="Phobius"/>
    </source>
</evidence>
<accession>A0A3M0IN03</accession>
<dbReference type="InterPro" id="IPR018154">
    <property type="entry name" value="TLV/ENV_coat_polyprotein"/>
</dbReference>
<keyword evidence="1" id="KW-0472">Membrane</keyword>
<dbReference type="OrthoDB" id="8949317at2759"/>
<dbReference type="Pfam" id="PF17919">
    <property type="entry name" value="RT_RNaseH_2"/>
    <property type="match status" value="1"/>
</dbReference>
<dbReference type="InterPro" id="IPR002156">
    <property type="entry name" value="RNaseH_domain"/>
</dbReference>
<name>A0A3M0IN03_HIRRU</name>
<dbReference type="GO" id="GO:0004523">
    <property type="term" value="F:RNA-DNA hybrid ribonuclease activity"/>
    <property type="evidence" value="ECO:0007669"/>
    <property type="project" value="InterPro"/>
</dbReference>
<evidence type="ECO:0000313" key="4">
    <source>
        <dbReference type="Proteomes" id="UP000269221"/>
    </source>
</evidence>
<dbReference type="PANTHER" id="PTHR10424:SF68">
    <property type="entry name" value="ENDOGENOUS RETROVIRUS GROUP 3 MEMBER 1 ENV POLYPROTEIN"/>
    <property type="match status" value="1"/>
</dbReference>
<proteinExistence type="predicted"/>
<sequence length="742" mass="84038">MTEEDNIKWTKEDNDKLEKLKLKLASIPALSLPSLEKPFHLYVNVEKGVAHGVLVQEWGGVKRPVAYLSKMLNPVSHGWPVCIQAIAVTAILVEESSKLTFGSKLIVCTPHAVRNVLNQKAEKWLTDSRMLKYEAILIDSDDLTLEVNKSLNPAQFFYGEPADNLIHNCLEIIQYQTKVQGDLKEQALSEGEIIYVDGSSRCLQGKRMSGYAVVDGENMQTIEKGRLPSNWSAQTCELYAPKKVLEYLAHKKGTIYTDSRYAFGVVHTFGKIWEERGLLNSRGKGLVHERLILEILEALKLPEEIAIVHIKGHQRGVTPEIRGNNLADQEAKDAAENGAEGFMLILTPNEEKLEIPKFSEAEKKELNKIRREQAESEKWKLPDGRQLVNKILARKILEDMHQKTHWGTQALCEHFLRNYGCIGIFGVAKQVTEKCITCQRINKKVLLTTEAAIRTKERGWIHASRIKGPVEEPKEWMSTSEPGDTKLTLKWGLGGPDGDQLGIPVYEDLKRNKRELIGGFQKSGDEEWPPKRILETYGPATWAQDGSWGYRTPIYMLNRIIRLQAAVEIITNKTGQAMELISRQQTQTRADVYQNRLALDYLLAEEGGVCGKFNTSDCCLKIDDNGDAVLDIVNDIRKMAHVPVQKWESMLNTSWWDNVLGVEWWKKLGFFLLCATAGLIFLPCLIPCFIQLITSVVQGMQLVNIDQKLPTTTTPRRIMVLKKQNNIEDPFNEARLICEKNE</sequence>
<dbReference type="PROSITE" id="PS50879">
    <property type="entry name" value="RNASE_H_1"/>
    <property type="match status" value="1"/>
</dbReference>
<dbReference type="SUPFAM" id="SSF53098">
    <property type="entry name" value="Ribonuclease H-like"/>
    <property type="match status" value="1"/>
</dbReference>
<gene>
    <name evidence="3" type="ORF">DUI87_34131</name>
</gene>
<dbReference type="AlphaFoldDB" id="A0A3M0IN03"/>
<keyword evidence="4" id="KW-1185">Reference proteome</keyword>
<reference evidence="3 4" key="1">
    <citation type="submission" date="2018-07" db="EMBL/GenBank/DDBJ databases">
        <title>A high quality draft genome assembly of the barn swallow (H. rustica rustica).</title>
        <authorList>
            <person name="Formenti G."/>
            <person name="Chiara M."/>
            <person name="Poveda L."/>
            <person name="Francoijs K.-J."/>
            <person name="Bonisoli-Alquati A."/>
            <person name="Canova L."/>
            <person name="Gianfranceschi L."/>
            <person name="Horner D.S."/>
            <person name="Saino N."/>
        </authorList>
    </citation>
    <scope>NUCLEOTIDE SEQUENCE [LARGE SCALE GENOMIC DNA]</scope>
    <source>
        <strain evidence="3">Chelidonia</strain>
        <tissue evidence="3">Blood</tissue>
    </source>
</reference>
<dbReference type="GO" id="GO:0003676">
    <property type="term" value="F:nucleic acid binding"/>
    <property type="evidence" value="ECO:0007669"/>
    <property type="project" value="InterPro"/>
</dbReference>
<evidence type="ECO:0000313" key="3">
    <source>
        <dbReference type="EMBL" id="RMB89470.1"/>
    </source>
</evidence>
<comment type="caution">
    <text evidence="3">The sequence shown here is derived from an EMBL/GenBank/DDBJ whole genome shotgun (WGS) entry which is preliminary data.</text>
</comment>